<dbReference type="Proteomes" id="UP001165063">
    <property type="component" value="Unassembled WGS sequence"/>
</dbReference>
<keyword evidence="17" id="KW-1185">Reference proteome</keyword>
<protein>
    <recommendedName>
        <fullName evidence="14">Acyl carrier protein</fullName>
    </recommendedName>
</protein>
<evidence type="ECO:0000256" key="13">
    <source>
        <dbReference type="ARBA" id="ARBA00023160"/>
    </source>
</evidence>
<feature type="domain" description="Carrier" evidence="15">
    <location>
        <begin position="69"/>
        <end position="145"/>
    </location>
</feature>
<reference evidence="16" key="1">
    <citation type="submission" date="2023-04" db="EMBL/GenBank/DDBJ databases">
        <title>Ambrosiozyma monospora NBRC 1965.</title>
        <authorList>
            <person name="Ichikawa N."/>
            <person name="Sato H."/>
            <person name="Tonouchi N."/>
        </authorList>
    </citation>
    <scope>NUCLEOTIDE SEQUENCE</scope>
    <source>
        <strain evidence="16">NBRC 1965</strain>
    </source>
</reference>
<dbReference type="HAMAP" id="MF_01217">
    <property type="entry name" value="Acyl_carrier"/>
    <property type="match status" value="1"/>
</dbReference>
<comment type="pathway">
    <text evidence="2">Lipid metabolism; fatty acid biosynthesis.</text>
</comment>
<evidence type="ECO:0000256" key="3">
    <source>
        <dbReference type="ARBA" id="ARBA00010930"/>
    </source>
</evidence>
<dbReference type="PANTHER" id="PTHR20863:SF28">
    <property type="entry name" value="ACYL CARRIER PROTEIN, MITOCHONDRIAL"/>
    <property type="match status" value="1"/>
</dbReference>
<evidence type="ECO:0000256" key="12">
    <source>
        <dbReference type="ARBA" id="ARBA00023128"/>
    </source>
</evidence>
<evidence type="ECO:0000256" key="1">
    <source>
        <dbReference type="ARBA" id="ARBA00004173"/>
    </source>
</evidence>
<name>A0A9W7DEY6_AMBMO</name>
<comment type="subcellular location">
    <subcellularLocation>
        <location evidence="1">Mitochondrion</location>
    </subcellularLocation>
</comment>
<dbReference type="PANTHER" id="PTHR20863">
    <property type="entry name" value="ACYL CARRIER PROTEIN"/>
    <property type="match status" value="1"/>
</dbReference>
<dbReference type="AlphaFoldDB" id="A0A9W7DEY6"/>
<evidence type="ECO:0000256" key="4">
    <source>
        <dbReference type="ARBA" id="ARBA00022448"/>
    </source>
</evidence>
<organism evidence="16 17">
    <name type="scientific">Ambrosiozyma monospora</name>
    <name type="common">Yeast</name>
    <name type="synonym">Endomycopsis monosporus</name>
    <dbReference type="NCBI Taxonomy" id="43982"/>
    <lineage>
        <taxon>Eukaryota</taxon>
        <taxon>Fungi</taxon>
        <taxon>Dikarya</taxon>
        <taxon>Ascomycota</taxon>
        <taxon>Saccharomycotina</taxon>
        <taxon>Pichiomycetes</taxon>
        <taxon>Pichiales</taxon>
        <taxon>Pichiaceae</taxon>
        <taxon>Ambrosiozyma</taxon>
    </lineage>
</organism>
<evidence type="ECO:0000256" key="2">
    <source>
        <dbReference type="ARBA" id="ARBA00005194"/>
    </source>
</evidence>
<dbReference type="SUPFAM" id="SSF47336">
    <property type="entry name" value="ACP-like"/>
    <property type="match status" value="1"/>
</dbReference>
<dbReference type="InterPro" id="IPR036736">
    <property type="entry name" value="ACP-like_sf"/>
</dbReference>
<gene>
    <name evidence="16" type="ORF">Amon01_000263000</name>
</gene>
<accession>A0A9W7DEY6</accession>
<evidence type="ECO:0000256" key="6">
    <source>
        <dbReference type="ARBA" id="ARBA00022516"/>
    </source>
</evidence>
<evidence type="ECO:0000256" key="8">
    <source>
        <dbReference type="ARBA" id="ARBA00022832"/>
    </source>
</evidence>
<evidence type="ECO:0000256" key="10">
    <source>
        <dbReference type="ARBA" id="ARBA00022982"/>
    </source>
</evidence>
<evidence type="ECO:0000313" key="17">
    <source>
        <dbReference type="Proteomes" id="UP001165063"/>
    </source>
</evidence>
<evidence type="ECO:0000259" key="15">
    <source>
        <dbReference type="PROSITE" id="PS50075"/>
    </source>
</evidence>
<keyword evidence="4" id="KW-0813">Transport</keyword>
<evidence type="ECO:0000256" key="9">
    <source>
        <dbReference type="ARBA" id="ARBA00022946"/>
    </source>
</evidence>
<keyword evidence="5 14" id="KW-0596">Phosphopantetheine</keyword>
<keyword evidence="13 14" id="KW-0275">Fatty acid biosynthesis</keyword>
<dbReference type="OrthoDB" id="448946at2759"/>
<dbReference type="GO" id="GO:0000035">
    <property type="term" value="F:acyl binding"/>
    <property type="evidence" value="ECO:0007669"/>
    <property type="project" value="TreeGrafter"/>
</dbReference>
<sequence length="148" mass="16890">MLRLTVAPSLRRAASTQLKRAIVSRSVSTIVTPSLSYNRLQQRQQHNQYQRSLTNQVRFYSAVPELTKDIIKERIIELLESYNKVKPGTEITEKSSFTKDLGLDSFDTVEVVMELEYEFSIIIPDHEADEIKTVGQAIEFIANQPDAC</sequence>
<keyword evidence="11" id="KW-0443">Lipid metabolism</keyword>
<evidence type="ECO:0000256" key="7">
    <source>
        <dbReference type="ARBA" id="ARBA00022553"/>
    </source>
</evidence>
<evidence type="ECO:0000256" key="5">
    <source>
        <dbReference type="ARBA" id="ARBA00022450"/>
    </source>
</evidence>
<dbReference type="FunFam" id="1.10.1200.10:FF:000003">
    <property type="entry name" value="Acyl carrier protein"/>
    <property type="match status" value="1"/>
</dbReference>
<keyword evidence="7" id="KW-0597">Phosphoprotein</keyword>
<comment type="function">
    <text evidence="14">Carrier of the growing fatty acid chain in fatty acid biosynthesis.</text>
</comment>
<dbReference type="NCBIfam" id="TIGR00517">
    <property type="entry name" value="acyl_carrier"/>
    <property type="match status" value="1"/>
</dbReference>
<keyword evidence="10" id="KW-0249">Electron transport</keyword>
<evidence type="ECO:0000256" key="14">
    <source>
        <dbReference type="RuleBase" id="RU000722"/>
    </source>
</evidence>
<proteinExistence type="inferred from homology"/>
<keyword evidence="6 14" id="KW-0444">Lipid biosynthesis</keyword>
<comment type="caution">
    <text evidence="16">The sequence shown here is derived from an EMBL/GenBank/DDBJ whole genome shotgun (WGS) entry which is preliminary data.</text>
</comment>
<dbReference type="Pfam" id="PF00550">
    <property type="entry name" value="PP-binding"/>
    <property type="match status" value="1"/>
</dbReference>
<dbReference type="GO" id="GO:0000036">
    <property type="term" value="F:acyl carrier activity"/>
    <property type="evidence" value="ECO:0007669"/>
    <property type="project" value="TreeGrafter"/>
</dbReference>
<dbReference type="PROSITE" id="PS50075">
    <property type="entry name" value="CARRIER"/>
    <property type="match status" value="1"/>
</dbReference>
<evidence type="ECO:0000313" key="16">
    <source>
        <dbReference type="EMBL" id="GMG22457.1"/>
    </source>
</evidence>
<evidence type="ECO:0000256" key="11">
    <source>
        <dbReference type="ARBA" id="ARBA00023098"/>
    </source>
</evidence>
<dbReference type="InterPro" id="IPR009081">
    <property type="entry name" value="PP-bd_ACP"/>
</dbReference>
<keyword evidence="9" id="KW-0809">Transit peptide</keyword>
<dbReference type="GO" id="GO:0099128">
    <property type="term" value="C:mitochondrial [2Fe-2S] assembly complex"/>
    <property type="evidence" value="ECO:0007669"/>
    <property type="project" value="UniProtKB-ARBA"/>
</dbReference>
<dbReference type="Gene3D" id="1.10.1200.10">
    <property type="entry name" value="ACP-like"/>
    <property type="match status" value="1"/>
</dbReference>
<comment type="similarity">
    <text evidence="3">Belongs to the acyl carrier protein (ACP) family.</text>
</comment>
<keyword evidence="8" id="KW-0276">Fatty acid metabolism</keyword>
<dbReference type="EMBL" id="BSXU01000983">
    <property type="protein sequence ID" value="GMG22457.1"/>
    <property type="molecule type" value="Genomic_DNA"/>
</dbReference>
<dbReference type="InterPro" id="IPR003231">
    <property type="entry name" value="ACP"/>
</dbReference>
<keyword evidence="12" id="KW-0496">Mitochondrion</keyword>